<protein>
    <submittedName>
        <fullName evidence="3">Uncharacterized protein</fullName>
    </submittedName>
</protein>
<evidence type="ECO:0000256" key="1">
    <source>
        <dbReference type="SAM" id="Coils"/>
    </source>
</evidence>
<feature type="chain" id="PRO_5038682614" evidence="2">
    <location>
        <begin position="22"/>
        <end position="96"/>
    </location>
</feature>
<dbReference type="STRING" id="415015.SAMN05660462_01257"/>
<reference evidence="4" key="1">
    <citation type="submission" date="2016-10" db="EMBL/GenBank/DDBJ databases">
        <authorList>
            <person name="Varghese N."/>
            <person name="Submissions S."/>
        </authorList>
    </citation>
    <scope>NUCLEOTIDE SEQUENCE [LARGE SCALE GENOMIC DNA]</scope>
    <source>
        <strain evidence="4">DSM 21650</strain>
    </source>
</reference>
<organism evidence="3 4">
    <name type="scientific">Proteiniborus ethanoligenes</name>
    <dbReference type="NCBI Taxonomy" id="415015"/>
    <lineage>
        <taxon>Bacteria</taxon>
        <taxon>Bacillati</taxon>
        <taxon>Bacillota</taxon>
        <taxon>Clostridia</taxon>
        <taxon>Eubacteriales</taxon>
        <taxon>Proteiniborus</taxon>
    </lineage>
</organism>
<dbReference type="OrthoDB" id="2878735at2"/>
<evidence type="ECO:0000256" key="2">
    <source>
        <dbReference type="SAM" id="SignalP"/>
    </source>
</evidence>
<proteinExistence type="predicted"/>
<accession>A0A1H3NU20</accession>
<dbReference type="AlphaFoldDB" id="A0A1H3NU20"/>
<dbReference type="RefSeq" id="WP_091728722.1">
    <property type="nucleotide sequence ID" value="NZ_FNQE01000011.1"/>
</dbReference>
<dbReference type="PROSITE" id="PS51257">
    <property type="entry name" value="PROKAR_LIPOPROTEIN"/>
    <property type="match status" value="1"/>
</dbReference>
<gene>
    <name evidence="3" type="ORF">SAMN05660462_01257</name>
</gene>
<evidence type="ECO:0000313" key="3">
    <source>
        <dbReference type="EMBL" id="SDY92372.1"/>
    </source>
</evidence>
<sequence length="96" mass="11002">MKKIAFISIICILFISGCTYNGNTVNTDNDENNKIQELKKSIKRLESDLKEKNDYIEKLEQQQAIFPILSNIALEFVRGHTQGNIEKLKEIISDSI</sequence>
<dbReference type="Proteomes" id="UP000198625">
    <property type="component" value="Unassembled WGS sequence"/>
</dbReference>
<keyword evidence="4" id="KW-1185">Reference proteome</keyword>
<dbReference type="EMBL" id="FNQE01000011">
    <property type="protein sequence ID" value="SDY92372.1"/>
    <property type="molecule type" value="Genomic_DNA"/>
</dbReference>
<evidence type="ECO:0000313" key="4">
    <source>
        <dbReference type="Proteomes" id="UP000198625"/>
    </source>
</evidence>
<keyword evidence="2" id="KW-0732">Signal</keyword>
<name>A0A1H3NU20_9FIRM</name>
<feature type="signal peptide" evidence="2">
    <location>
        <begin position="1"/>
        <end position="21"/>
    </location>
</feature>
<keyword evidence="1" id="KW-0175">Coiled coil</keyword>
<feature type="coiled-coil region" evidence="1">
    <location>
        <begin position="28"/>
        <end position="62"/>
    </location>
</feature>